<dbReference type="EMBL" id="JAQOSO010000060">
    <property type="protein sequence ID" value="MDJ1174666.1"/>
    <property type="molecule type" value="Genomic_DNA"/>
</dbReference>
<evidence type="ECO:0000313" key="2">
    <source>
        <dbReference type="Proteomes" id="UP001235849"/>
    </source>
</evidence>
<reference evidence="1 2" key="1">
    <citation type="submission" date="2023-01" db="EMBL/GenBank/DDBJ databases">
        <title>Novel diversity within Roseofilum (Cyanobacteria; Desertifilaceae) from marine benthic mats with descriptions of four novel species.</title>
        <authorList>
            <person name="Wang Y."/>
            <person name="Berthold D.E."/>
            <person name="Hu J."/>
            <person name="Lefler F.W."/>
            <person name="Laughinghouse H.D. IV."/>
        </authorList>
    </citation>
    <scope>NUCLEOTIDE SEQUENCE [LARGE SCALE GENOMIC DNA]</scope>
    <source>
        <strain evidence="1 2">BLCC-M114</strain>
    </source>
</reference>
<accession>A0ABT7B7Z4</accession>
<evidence type="ECO:0000313" key="1">
    <source>
        <dbReference type="EMBL" id="MDJ1174666.1"/>
    </source>
</evidence>
<protein>
    <submittedName>
        <fullName evidence="1">Uncharacterized protein</fullName>
    </submittedName>
</protein>
<dbReference type="Proteomes" id="UP001235849">
    <property type="component" value="Unassembled WGS sequence"/>
</dbReference>
<comment type="caution">
    <text evidence="1">The sequence shown here is derived from an EMBL/GenBank/DDBJ whole genome shotgun (WGS) entry which is preliminary data.</text>
</comment>
<dbReference type="RefSeq" id="WP_283766988.1">
    <property type="nucleotide sequence ID" value="NZ_JAQOSO010000060.1"/>
</dbReference>
<gene>
    <name evidence="1" type="ORF">PMG25_11235</name>
</gene>
<keyword evidence="2" id="KW-1185">Reference proteome</keyword>
<proteinExistence type="predicted"/>
<name>A0ABT7B7Z4_9CYAN</name>
<organism evidence="1 2">
    <name type="scientific">Roseofilum capinflatum BLCC-M114</name>
    <dbReference type="NCBI Taxonomy" id="3022440"/>
    <lineage>
        <taxon>Bacteria</taxon>
        <taxon>Bacillati</taxon>
        <taxon>Cyanobacteriota</taxon>
        <taxon>Cyanophyceae</taxon>
        <taxon>Desertifilales</taxon>
        <taxon>Desertifilaceae</taxon>
        <taxon>Roseofilum</taxon>
        <taxon>Roseofilum capinflatum</taxon>
    </lineage>
</organism>
<sequence length="409" mass="45537">MKKMRLQSIILITLGIMGWLLPALAQVKRYPTDRELQQLVDKFENRDIPIARTTAEFGMGQRSERLESFTRAWAAIDPAIAPFLGAWNSSEDSLMIYPSTFRGRVCVILTLPGGRNRIDGFFAIGSISNGQMRVKSNGWYHNFLSSGGVLIRSGNYLGIASVSDNKPNIDLYSAFSNPLEAIEQLPFNNRNSLLQQFEQAGCTTSLPTTKNIAHTNLPPTHLELSDSESLKQSSPSIANLPDGNHAFVHPRSNAGRGRGLDRSFFFRKTGDRVIGSYVSGPLGICIEGKILSDGRIVGIGLDSSDGGFPTPQRPPQAYAQGLNGLWGIEEVQVGELVVLNVRRPDINGYEVWYKFEKVLINLDGYVRRQDLVRDESRKTCQMYHPYTGERIDPDDLIEALDENDLVIFK</sequence>